<sequence>MIPKIRTPLAALALAAVTFVSLHGQISTVKYIVRTIKFEGNETLSANDLKEVLKLKEPILWNSTEFNRRSLKLDAFSIRNYYISKGFLEVEVEESFETLNDNGVDIVFKINEGARSILRSVIVQGNRSIEEKQILRLLDLRIGRPLNLSALGRNFSELEFKYHTLGKLFFNMEQVYVPGTDIDLTLLIEEGPDVYIDKIKVVGLDNVDSTFLLRELDFRSGELYNAEMVQLSERQIFETSLFSLVNILPEKSERTGNWVNVIIEVREMEKRNLLIEPGFAHIPSSSSGGEPISGIEGAVRLVDRSIYNSGVRMGLKSSVDFPIDVLINRGSVPVIFRSDLSFTNNWFLKFRAPNTLRFFVDRAPELLRVDEPILRYGTEWTGLHRFSEESVLRGGLRWTRIKSDRMTAEQQQKEQQRSLSLRFRHRDLDNLIVPQDGWSLTVDSEVVGWILGGTQDYYKVDFDYRRYQPLSKGRVFAFRAKIGRMDRLFDKAPYIPSYDLFYLGGSTSLRGWTAQRYLTSKSDGLVRPVGGLIKVLFNSELRIPIGGIFGVDLFVDGGILAVSLSELANQVEAWKEGAGWNYGAELTVSTPLGPIRLYYAIPFTEPGKSVINLGVPYAF</sequence>
<comment type="subcellular location">
    <subcellularLocation>
        <location evidence="1">Membrane</location>
    </subcellularLocation>
</comment>
<feature type="domain" description="POTRA" evidence="5">
    <location>
        <begin position="116"/>
        <end position="191"/>
    </location>
</feature>
<keyword evidence="2" id="KW-1134">Transmembrane beta strand</keyword>
<proteinExistence type="predicted"/>
<evidence type="ECO:0000256" key="4">
    <source>
        <dbReference type="ARBA" id="ARBA00023136"/>
    </source>
</evidence>
<dbReference type="Gene3D" id="3.10.20.310">
    <property type="entry name" value="membrane protein fhac"/>
    <property type="match status" value="3"/>
</dbReference>
<accession>A0A381PYE0</accession>
<name>A0A381PYE0_9ZZZZ</name>
<evidence type="ECO:0000313" key="6">
    <source>
        <dbReference type="EMBL" id="SUZ72092.1"/>
    </source>
</evidence>
<dbReference type="Gene3D" id="2.40.160.50">
    <property type="entry name" value="membrane protein fhac: a member of the omp85/tpsb transporter family"/>
    <property type="match status" value="1"/>
</dbReference>
<protein>
    <recommendedName>
        <fullName evidence="5">POTRA domain-containing protein</fullName>
    </recommendedName>
</protein>
<dbReference type="InterPro" id="IPR034746">
    <property type="entry name" value="POTRA"/>
</dbReference>
<dbReference type="Pfam" id="PF07244">
    <property type="entry name" value="POTRA"/>
    <property type="match status" value="3"/>
</dbReference>
<feature type="domain" description="POTRA" evidence="5">
    <location>
        <begin position="31"/>
        <end position="113"/>
    </location>
</feature>
<reference evidence="6" key="1">
    <citation type="submission" date="2018-05" db="EMBL/GenBank/DDBJ databases">
        <authorList>
            <person name="Lanie J.A."/>
            <person name="Ng W.-L."/>
            <person name="Kazmierczak K.M."/>
            <person name="Andrzejewski T.M."/>
            <person name="Davidsen T.M."/>
            <person name="Wayne K.J."/>
            <person name="Tettelin H."/>
            <person name="Glass J.I."/>
            <person name="Rusch D."/>
            <person name="Podicherti R."/>
            <person name="Tsui H.-C.T."/>
            <person name="Winkler M.E."/>
        </authorList>
    </citation>
    <scope>NUCLEOTIDE SEQUENCE</scope>
</reference>
<dbReference type="PROSITE" id="PS51779">
    <property type="entry name" value="POTRA"/>
    <property type="match status" value="2"/>
</dbReference>
<keyword evidence="3" id="KW-0812">Transmembrane</keyword>
<dbReference type="InterPro" id="IPR000184">
    <property type="entry name" value="Bac_surfAg_D15"/>
</dbReference>
<keyword evidence="4" id="KW-0472">Membrane</keyword>
<dbReference type="EMBL" id="UINC01001143">
    <property type="protein sequence ID" value="SUZ72092.1"/>
    <property type="molecule type" value="Genomic_DNA"/>
</dbReference>
<evidence type="ECO:0000259" key="5">
    <source>
        <dbReference type="PROSITE" id="PS51779"/>
    </source>
</evidence>
<dbReference type="Pfam" id="PF01103">
    <property type="entry name" value="Omp85"/>
    <property type="match status" value="1"/>
</dbReference>
<evidence type="ECO:0000256" key="2">
    <source>
        <dbReference type="ARBA" id="ARBA00022452"/>
    </source>
</evidence>
<dbReference type="AlphaFoldDB" id="A0A381PYE0"/>
<dbReference type="PANTHER" id="PTHR12815:SF18">
    <property type="entry name" value="SORTING AND ASSEMBLY MACHINERY COMPONENT 50 HOMOLOG"/>
    <property type="match status" value="1"/>
</dbReference>
<evidence type="ECO:0000256" key="3">
    <source>
        <dbReference type="ARBA" id="ARBA00022692"/>
    </source>
</evidence>
<dbReference type="PANTHER" id="PTHR12815">
    <property type="entry name" value="SORTING AND ASSEMBLY MACHINERY SAMM50 PROTEIN FAMILY MEMBER"/>
    <property type="match status" value="1"/>
</dbReference>
<gene>
    <name evidence="6" type="ORF">METZ01_LOCUS24946</name>
</gene>
<evidence type="ECO:0000256" key="1">
    <source>
        <dbReference type="ARBA" id="ARBA00004370"/>
    </source>
</evidence>
<dbReference type="InterPro" id="IPR039910">
    <property type="entry name" value="D15-like"/>
</dbReference>
<dbReference type="GO" id="GO:0019867">
    <property type="term" value="C:outer membrane"/>
    <property type="evidence" value="ECO:0007669"/>
    <property type="project" value="InterPro"/>
</dbReference>
<organism evidence="6">
    <name type="scientific">marine metagenome</name>
    <dbReference type="NCBI Taxonomy" id="408172"/>
    <lineage>
        <taxon>unclassified sequences</taxon>
        <taxon>metagenomes</taxon>
        <taxon>ecological metagenomes</taxon>
    </lineage>
</organism>
<dbReference type="InterPro" id="IPR010827">
    <property type="entry name" value="BamA/TamA_POTRA"/>
</dbReference>